<dbReference type="InterPro" id="IPR002197">
    <property type="entry name" value="HTH_Fis"/>
</dbReference>
<dbReference type="SUPFAM" id="SSF46689">
    <property type="entry name" value="Homeodomain-like"/>
    <property type="match status" value="1"/>
</dbReference>
<evidence type="ECO:0000313" key="11">
    <source>
        <dbReference type="Proteomes" id="UP000078503"/>
    </source>
</evidence>
<dbReference type="SUPFAM" id="SSF52172">
    <property type="entry name" value="CheY-like"/>
    <property type="match status" value="1"/>
</dbReference>
<dbReference type="GO" id="GO:0006355">
    <property type="term" value="P:regulation of DNA-templated transcription"/>
    <property type="evidence" value="ECO:0007669"/>
    <property type="project" value="InterPro"/>
</dbReference>
<dbReference type="PRINTS" id="PR01590">
    <property type="entry name" value="HTHFIS"/>
</dbReference>
<dbReference type="InterPro" id="IPR025662">
    <property type="entry name" value="Sigma_54_int_dom_ATP-bd_1"/>
</dbReference>
<dbReference type="FunFam" id="3.40.50.300:FF:000006">
    <property type="entry name" value="DNA-binding transcriptional regulator NtrC"/>
    <property type="match status" value="1"/>
</dbReference>
<evidence type="ECO:0000256" key="7">
    <source>
        <dbReference type="SAM" id="MobiDB-lite"/>
    </source>
</evidence>
<dbReference type="PROSITE" id="PS50045">
    <property type="entry name" value="SIGMA54_INTERACT_4"/>
    <property type="match status" value="1"/>
</dbReference>
<dbReference type="STRING" id="858640.A3K86_09655"/>
<dbReference type="Gene3D" id="1.10.10.60">
    <property type="entry name" value="Homeodomain-like"/>
    <property type="match status" value="1"/>
</dbReference>
<dbReference type="InterPro" id="IPR025944">
    <property type="entry name" value="Sigma_54_int_dom_CS"/>
</dbReference>
<dbReference type="Gene3D" id="3.40.50.300">
    <property type="entry name" value="P-loop containing nucleotide triphosphate hydrolases"/>
    <property type="match status" value="1"/>
</dbReference>
<keyword evidence="11" id="KW-1185">Reference proteome</keyword>
<dbReference type="EMBL" id="LVHF01000017">
    <property type="protein sequence ID" value="OAN16766.1"/>
    <property type="molecule type" value="Genomic_DNA"/>
</dbReference>
<dbReference type="AlphaFoldDB" id="A0A178KI16"/>
<dbReference type="Pfam" id="PF00158">
    <property type="entry name" value="Sigma54_activat"/>
    <property type="match status" value="1"/>
</dbReference>
<dbReference type="PROSITE" id="PS50110">
    <property type="entry name" value="RESPONSE_REGULATORY"/>
    <property type="match status" value="1"/>
</dbReference>
<dbReference type="InterPro" id="IPR003593">
    <property type="entry name" value="AAA+_ATPase"/>
</dbReference>
<dbReference type="InterPro" id="IPR025943">
    <property type="entry name" value="Sigma_54_int_dom_ATP-bd_2"/>
</dbReference>
<evidence type="ECO:0000256" key="2">
    <source>
        <dbReference type="ARBA" id="ARBA00022840"/>
    </source>
</evidence>
<evidence type="ECO:0000256" key="3">
    <source>
        <dbReference type="ARBA" id="ARBA00023015"/>
    </source>
</evidence>
<name>A0A178KI16_9GAMM</name>
<keyword evidence="2" id="KW-0067">ATP-binding</keyword>
<gene>
    <name evidence="10" type="ORF">A3K86_09655</name>
</gene>
<dbReference type="SUPFAM" id="SSF52540">
    <property type="entry name" value="P-loop containing nucleoside triphosphate hydrolases"/>
    <property type="match status" value="1"/>
</dbReference>
<dbReference type="GO" id="GO:0005524">
    <property type="term" value="F:ATP binding"/>
    <property type="evidence" value="ECO:0007669"/>
    <property type="project" value="UniProtKB-KW"/>
</dbReference>
<dbReference type="InterPro" id="IPR002078">
    <property type="entry name" value="Sigma_54_int"/>
</dbReference>
<dbReference type="PANTHER" id="PTHR32071">
    <property type="entry name" value="TRANSCRIPTIONAL REGULATORY PROTEIN"/>
    <property type="match status" value="1"/>
</dbReference>
<evidence type="ECO:0000259" key="8">
    <source>
        <dbReference type="PROSITE" id="PS50045"/>
    </source>
</evidence>
<dbReference type="CDD" id="cd00009">
    <property type="entry name" value="AAA"/>
    <property type="match status" value="1"/>
</dbReference>
<evidence type="ECO:0000259" key="9">
    <source>
        <dbReference type="PROSITE" id="PS50110"/>
    </source>
</evidence>
<dbReference type="Gene3D" id="3.40.50.2300">
    <property type="match status" value="1"/>
</dbReference>
<dbReference type="PROSITE" id="PS00676">
    <property type="entry name" value="SIGMA54_INTERACT_2"/>
    <property type="match status" value="1"/>
</dbReference>
<dbReference type="PROSITE" id="PS00688">
    <property type="entry name" value="SIGMA54_INTERACT_3"/>
    <property type="match status" value="1"/>
</dbReference>
<dbReference type="SMART" id="SM00382">
    <property type="entry name" value="AAA"/>
    <property type="match status" value="1"/>
</dbReference>
<keyword evidence="5" id="KW-0804">Transcription</keyword>
<dbReference type="InterPro" id="IPR058031">
    <property type="entry name" value="AAA_lid_NorR"/>
</dbReference>
<evidence type="ECO:0000256" key="6">
    <source>
        <dbReference type="PROSITE-ProRule" id="PRU00169"/>
    </source>
</evidence>
<dbReference type="InterPro" id="IPR027417">
    <property type="entry name" value="P-loop_NTPase"/>
</dbReference>
<dbReference type="InterPro" id="IPR009057">
    <property type="entry name" value="Homeodomain-like_sf"/>
</dbReference>
<keyword evidence="1" id="KW-0547">Nucleotide-binding</keyword>
<dbReference type="GO" id="GO:0043565">
    <property type="term" value="F:sequence-specific DNA binding"/>
    <property type="evidence" value="ECO:0007669"/>
    <property type="project" value="InterPro"/>
</dbReference>
<feature type="domain" description="Sigma-54 factor interaction" evidence="8">
    <location>
        <begin position="122"/>
        <end position="350"/>
    </location>
</feature>
<comment type="caution">
    <text evidence="10">The sequence shown here is derived from an EMBL/GenBank/DDBJ whole genome shotgun (WGS) entry which is preliminary data.</text>
</comment>
<evidence type="ECO:0000256" key="1">
    <source>
        <dbReference type="ARBA" id="ARBA00022741"/>
    </source>
</evidence>
<feature type="domain" description="Response regulatory" evidence="9">
    <location>
        <begin position="1"/>
        <end position="113"/>
    </location>
</feature>
<evidence type="ECO:0000256" key="4">
    <source>
        <dbReference type="ARBA" id="ARBA00023125"/>
    </source>
</evidence>
<evidence type="ECO:0000256" key="5">
    <source>
        <dbReference type="ARBA" id="ARBA00023163"/>
    </source>
</evidence>
<comment type="caution">
    <text evidence="6">Lacks conserved residue(s) required for the propagation of feature annotation.</text>
</comment>
<keyword evidence="4" id="KW-0238">DNA-binding</keyword>
<dbReference type="Pfam" id="PF25601">
    <property type="entry name" value="AAA_lid_14"/>
    <property type="match status" value="1"/>
</dbReference>
<accession>A0A178KI16</accession>
<dbReference type="Gene3D" id="1.10.8.60">
    <property type="match status" value="1"/>
</dbReference>
<feature type="compositionally biased region" description="Basic residues" evidence="7">
    <location>
        <begin position="425"/>
        <end position="435"/>
    </location>
</feature>
<dbReference type="InterPro" id="IPR011006">
    <property type="entry name" value="CheY-like_superfamily"/>
</dbReference>
<protein>
    <submittedName>
        <fullName evidence="10">AAA family ATPase</fullName>
    </submittedName>
</protein>
<dbReference type="PROSITE" id="PS00675">
    <property type="entry name" value="SIGMA54_INTERACT_1"/>
    <property type="match status" value="1"/>
</dbReference>
<dbReference type="GO" id="GO:0000160">
    <property type="term" value="P:phosphorelay signal transduction system"/>
    <property type="evidence" value="ECO:0007669"/>
    <property type="project" value="InterPro"/>
</dbReference>
<dbReference type="PANTHER" id="PTHR32071:SF21">
    <property type="entry name" value="TRANSCRIPTIONAL REGULATORY PROTEIN FLGR"/>
    <property type="match status" value="1"/>
</dbReference>
<dbReference type="Proteomes" id="UP000078503">
    <property type="component" value="Unassembled WGS sequence"/>
</dbReference>
<sequence>MFHPQHPVLDSVLAGGEAQGYQLTRATNVMNCLCQLDSKAWDLLLVPACLADGSEASDVIALARRQGYNGPIAVLSELSHVSQVSQALQMGATDYLLIPFGHTHLAQLVQRIMQTKQSSSSVVAEAAQSKQLLQLAQRVAQTDASVLINGESGTGKEVLARFIHDASPRAKAPFVAINCAAIPETMIESILFGHTKGAFTGAASAQPGKLEVANGGTLLLDEIAELPLALQTKLLRVLQEKEVERLGSHQKIKLDIRVLAATNQNLEKAVAEGRFRADLYYRLNVFPLCCASLRDRPDDIIPLAEHLLDRHMMPGQASTHFTDSAKQALKAYSWPGNVRELENIIQRALVMSHGCLIRAQDLLLPGQPVVSESVVSTRDVVLTDAVASSTPMPIEHAAPEMQMPELGEVSSEQSPAGVSPSSAGTKKRPNLQKSRKQAEFNTIIETLRRFNGHRSKTAQELGVSTRALRYKLQTMREQGLDVEQMLAS</sequence>
<reference evidence="10 11" key="1">
    <citation type="submission" date="2016-03" db="EMBL/GenBank/DDBJ databases">
        <title>Photobacterium proteolyticum sp. nov. a protease producing bacterium isolated from ocean sediments of Laizhou Bay.</title>
        <authorList>
            <person name="Li Y."/>
        </authorList>
    </citation>
    <scope>NUCLEOTIDE SEQUENCE [LARGE SCALE GENOMIC DNA]</scope>
    <source>
        <strain evidence="10 11">R-40508</strain>
    </source>
</reference>
<keyword evidence="3" id="KW-0805">Transcription regulation</keyword>
<dbReference type="OrthoDB" id="9804019at2"/>
<feature type="compositionally biased region" description="Polar residues" evidence="7">
    <location>
        <begin position="410"/>
        <end position="424"/>
    </location>
</feature>
<proteinExistence type="predicted"/>
<organism evidence="10 11">
    <name type="scientific">Photobacterium jeanii</name>
    <dbReference type="NCBI Taxonomy" id="858640"/>
    <lineage>
        <taxon>Bacteria</taxon>
        <taxon>Pseudomonadati</taxon>
        <taxon>Pseudomonadota</taxon>
        <taxon>Gammaproteobacteria</taxon>
        <taxon>Vibrionales</taxon>
        <taxon>Vibrionaceae</taxon>
        <taxon>Photobacterium</taxon>
    </lineage>
</organism>
<feature type="region of interest" description="Disordered" evidence="7">
    <location>
        <begin position="405"/>
        <end position="438"/>
    </location>
</feature>
<dbReference type="InterPro" id="IPR001789">
    <property type="entry name" value="Sig_transdc_resp-reg_receiver"/>
</dbReference>
<dbReference type="Pfam" id="PF02954">
    <property type="entry name" value="HTH_8"/>
    <property type="match status" value="1"/>
</dbReference>
<evidence type="ECO:0000313" key="10">
    <source>
        <dbReference type="EMBL" id="OAN16766.1"/>
    </source>
</evidence>